<dbReference type="PROSITE" id="PS51257">
    <property type="entry name" value="PROKAR_LIPOPROTEIN"/>
    <property type="match status" value="1"/>
</dbReference>
<comment type="caution">
    <text evidence="1">The sequence shown here is derived from an EMBL/GenBank/DDBJ whole genome shotgun (WGS) entry which is preliminary data.</text>
</comment>
<name>A0A419VVV2_9BACT</name>
<proteinExistence type="predicted"/>
<evidence type="ECO:0000313" key="2">
    <source>
        <dbReference type="Proteomes" id="UP000283387"/>
    </source>
</evidence>
<evidence type="ECO:0008006" key="3">
    <source>
        <dbReference type="Google" id="ProtNLM"/>
    </source>
</evidence>
<evidence type="ECO:0000313" key="1">
    <source>
        <dbReference type="EMBL" id="RKD86176.1"/>
    </source>
</evidence>
<dbReference type="EMBL" id="RAPN01000005">
    <property type="protein sequence ID" value="RKD86176.1"/>
    <property type="molecule type" value="Genomic_DNA"/>
</dbReference>
<dbReference type="OrthoDB" id="1351904at2"/>
<protein>
    <recommendedName>
        <fullName evidence="3">BACON domain-containing protein</fullName>
    </recommendedName>
</protein>
<organism evidence="1 2">
    <name type="scientific">Mangrovibacterium diazotrophicum</name>
    <dbReference type="NCBI Taxonomy" id="1261403"/>
    <lineage>
        <taxon>Bacteria</taxon>
        <taxon>Pseudomonadati</taxon>
        <taxon>Bacteroidota</taxon>
        <taxon>Bacteroidia</taxon>
        <taxon>Marinilabiliales</taxon>
        <taxon>Prolixibacteraceae</taxon>
        <taxon>Mangrovibacterium</taxon>
    </lineage>
</organism>
<gene>
    <name evidence="1" type="ORF">BC643_4493</name>
</gene>
<dbReference type="Proteomes" id="UP000283387">
    <property type="component" value="Unassembled WGS sequence"/>
</dbReference>
<reference evidence="1 2" key="1">
    <citation type="submission" date="2018-09" db="EMBL/GenBank/DDBJ databases">
        <title>Genomic Encyclopedia of Archaeal and Bacterial Type Strains, Phase II (KMG-II): from individual species to whole genera.</title>
        <authorList>
            <person name="Goeker M."/>
        </authorList>
    </citation>
    <scope>NUCLEOTIDE SEQUENCE [LARGE SCALE GENOMIC DNA]</scope>
    <source>
        <strain evidence="1 2">DSM 27148</strain>
    </source>
</reference>
<accession>A0A419VVV2</accession>
<keyword evidence="2" id="KW-1185">Reference proteome</keyword>
<dbReference type="AlphaFoldDB" id="A0A419VVV2"/>
<sequence>MKKLVIFLGCVFALVACSNEEQVDGLWDDIIKLSTKEVSLAATGGSATITTEGESWWVYGASLDDDIYYYDAVELDLSSAPYTLDEDQFSIERSDLTTIVVSMDANTTGAERTLIVYLEAGDYFDSIKVTQAAN</sequence>